<dbReference type="STRING" id="1884381.SAMN05518846_103252"/>
<dbReference type="RefSeq" id="WP_092267237.1">
    <property type="nucleotide sequence ID" value="NZ_CP176856.1"/>
</dbReference>
<dbReference type="Proteomes" id="UP000198915">
    <property type="component" value="Unassembled WGS sequence"/>
</dbReference>
<dbReference type="SUPFAM" id="SSF103032">
    <property type="entry name" value="Hypothetical protein YwqG"/>
    <property type="match status" value="1"/>
</dbReference>
<protein>
    <recommendedName>
        <fullName evidence="3">DUF1963 domain-containing protein</fullName>
    </recommendedName>
</protein>
<proteinExistence type="predicted"/>
<evidence type="ECO:0000313" key="2">
    <source>
        <dbReference type="Proteomes" id="UP000198915"/>
    </source>
</evidence>
<evidence type="ECO:0000313" key="1">
    <source>
        <dbReference type="EMBL" id="SFJ40246.1"/>
    </source>
</evidence>
<dbReference type="EMBL" id="FORT01000003">
    <property type="protein sequence ID" value="SFJ40246.1"/>
    <property type="molecule type" value="Genomic_DNA"/>
</dbReference>
<name>A0A1I3R4S4_9BACL</name>
<dbReference type="InterPro" id="IPR035948">
    <property type="entry name" value="YwqG-like_sf"/>
</dbReference>
<keyword evidence="2" id="KW-1185">Reference proteome</keyword>
<dbReference type="GeneID" id="301128888"/>
<reference evidence="2" key="1">
    <citation type="submission" date="2016-10" db="EMBL/GenBank/DDBJ databases">
        <authorList>
            <person name="Varghese N."/>
            <person name="Submissions S."/>
        </authorList>
    </citation>
    <scope>NUCLEOTIDE SEQUENCE [LARGE SCALE GENOMIC DNA]</scope>
    <source>
        <strain evidence="2">OK042</strain>
    </source>
</reference>
<organism evidence="1 2">
    <name type="scientific">Brevibacillus centrosporus</name>
    <dbReference type="NCBI Taxonomy" id="54910"/>
    <lineage>
        <taxon>Bacteria</taxon>
        <taxon>Bacillati</taxon>
        <taxon>Bacillota</taxon>
        <taxon>Bacilli</taxon>
        <taxon>Bacillales</taxon>
        <taxon>Paenibacillaceae</taxon>
        <taxon>Brevibacillus</taxon>
    </lineage>
</organism>
<accession>A0A1I3R4S4</accession>
<evidence type="ECO:0008006" key="3">
    <source>
        <dbReference type="Google" id="ProtNLM"/>
    </source>
</evidence>
<gene>
    <name evidence="1" type="ORF">SAMN05518846_103252</name>
</gene>
<dbReference type="Gene3D" id="2.30.320.10">
    <property type="entry name" value="YwqG-like"/>
    <property type="match status" value="1"/>
</dbReference>
<sequence length="429" mass="48975">MTERLPCKTDGCKATILPATAAETGGICMPCHQAQERQKRRDYVEKHRKTVNVYENLSDPVEILKIMHVPRRHDPLIQYVPYPMSKEQLYVSLATDEAGRMLKHALELLAEGDEEQVDGILSSLVCYRNENIAAALPALMEQGMYYPALLYKDASPAVRDRLLEQVEWDDENRNLLLLALSWIGDPLVVRRFQEWRLQPPEWGERLFVQPEFYALEGGWELTQEGDRRDLTHSLSYAIRVTSEKPHSEDEVCAARFLTTSTSTCPWCEGNLTVLMDVATTHPSLAYLALSLERLKIQTCERCGCFCTIYMDVDSEGVPVWSRFNHKPDYLRSIDPDDYSGVSDYRLTLSPAPHSPFFAAIWTLDQQNSQIGGHPSWVQDAEYPSCPCCGKRMRFIGQIDWADFVHLGEGIFYMFVCPEDNVTATLYQQS</sequence>
<dbReference type="AlphaFoldDB" id="A0A1I3R4S4"/>